<organism evidence="1 2">
    <name type="scientific">Budvicia aquatica</name>
    <dbReference type="NCBI Taxonomy" id="82979"/>
    <lineage>
        <taxon>Bacteria</taxon>
        <taxon>Pseudomonadati</taxon>
        <taxon>Pseudomonadota</taxon>
        <taxon>Gammaproteobacteria</taxon>
        <taxon>Enterobacterales</taxon>
        <taxon>Budviciaceae</taxon>
        <taxon>Budvicia</taxon>
    </lineage>
</organism>
<dbReference type="EMBL" id="CAADJA010000002">
    <property type="protein sequence ID" value="VFS52655.1"/>
    <property type="molecule type" value="Genomic_DNA"/>
</dbReference>
<dbReference type="AlphaFoldDB" id="A0A484ZWC0"/>
<gene>
    <name evidence="1" type="ORF">NCTC12282_05929</name>
</gene>
<reference evidence="1 2" key="1">
    <citation type="submission" date="2019-03" db="EMBL/GenBank/DDBJ databases">
        <authorList>
            <consortium name="Pathogen Informatics"/>
        </authorList>
    </citation>
    <scope>NUCLEOTIDE SEQUENCE [LARGE SCALE GENOMIC DNA]</scope>
    <source>
        <strain evidence="1 2">NCTC12282</strain>
    </source>
</reference>
<evidence type="ECO:0000313" key="1">
    <source>
        <dbReference type="EMBL" id="VFS52655.1"/>
    </source>
</evidence>
<accession>A0A484ZWC0</accession>
<sequence>MIPLYTETACITCCLNSTYDLHEKWGDYHPSSSQNPNDVNTSTTKSPLSGLSIAYLVNGGTFKR</sequence>
<proteinExistence type="predicted"/>
<name>A0A484ZWC0_9GAMM</name>
<dbReference type="Proteomes" id="UP000373449">
    <property type="component" value="Unassembled WGS sequence"/>
</dbReference>
<evidence type="ECO:0000313" key="2">
    <source>
        <dbReference type="Proteomes" id="UP000373449"/>
    </source>
</evidence>
<protein>
    <submittedName>
        <fullName evidence="1">Uncharacterized protein</fullName>
    </submittedName>
</protein>